<reference evidence="2" key="1">
    <citation type="submission" date="2020-04" db="EMBL/GenBank/DDBJ databases">
        <authorList>
            <person name="Chiriac C."/>
            <person name="Salcher M."/>
            <person name="Ghai R."/>
            <person name="Kavagutti S V."/>
        </authorList>
    </citation>
    <scope>NUCLEOTIDE SEQUENCE</scope>
</reference>
<gene>
    <name evidence="2" type="ORF">UFOVP628_24</name>
</gene>
<protein>
    <submittedName>
        <fullName evidence="2">Uncharacterized protein</fullName>
    </submittedName>
</protein>
<name>A0A6J5N9K9_9CAUD</name>
<organism evidence="2">
    <name type="scientific">uncultured Caudovirales phage</name>
    <dbReference type="NCBI Taxonomy" id="2100421"/>
    <lineage>
        <taxon>Viruses</taxon>
        <taxon>Duplodnaviria</taxon>
        <taxon>Heunggongvirae</taxon>
        <taxon>Uroviricota</taxon>
        <taxon>Caudoviricetes</taxon>
        <taxon>Peduoviridae</taxon>
        <taxon>Maltschvirus</taxon>
        <taxon>Maltschvirus maltsch</taxon>
    </lineage>
</organism>
<evidence type="ECO:0000256" key="1">
    <source>
        <dbReference type="SAM" id="MobiDB-lite"/>
    </source>
</evidence>
<dbReference type="InterPro" id="IPR008768">
    <property type="entry name" value="Gp9-like"/>
</dbReference>
<dbReference type="Pfam" id="PF05396">
    <property type="entry name" value="Phage_T7_Capsid"/>
    <property type="match status" value="1"/>
</dbReference>
<feature type="compositionally biased region" description="Basic and acidic residues" evidence="1">
    <location>
        <begin position="49"/>
        <end position="66"/>
    </location>
</feature>
<sequence length="258" mass="28435">MTDTATVEPGGTGLLDNVQVSDEAKPDNPQSVEIDHKATAPDAPAPDEPLERPDFWPENFWKKDSNEPDLEGIAKSWSDLRKQISQGKHKAPADGKYDLKSFGEQADTNPIATTLSSWAKDNGLSQAAFDDLVNNLQTQAKEIMQGDMVDPAAEMKQLGPNAGAIVNGMVDWARGLVNKGVWSKDDFEEFKIMGGTARGITALMKVREAYEGRVPTQSVQLEGAPSKDELYQMVNDPKYKSDPGYRQKVEKMFQATFR</sequence>
<evidence type="ECO:0000313" key="2">
    <source>
        <dbReference type="EMBL" id="CAB4153793.1"/>
    </source>
</evidence>
<dbReference type="GO" id="GO:0019069">
    <property type="term" value="P:viral capsid assembly"/>
    <property type="evidence" value="ECO:0007669"/>
    <property type="project" value="InterPro"/>
</dbReference>
<proteinExistence type="predicted"/>
<feature type="region of interest" description="Disordered" evidence="1">
    <location>
        <begin position="1"/>
        <end position="67"/>
    </location>
</feature>
<dbReference type="EMBL" id="LR796601">
    <property type="protein sequence ID" value="CAB4153793.1"/>
    <property type="molecule type" value="Genomic_DNA"/>
</dbReference>
<accession>A0A6J5N9K9</accession>